<feature type="domain" description="Glycosyl transferase family 1" evidence="1">
    <location>
        <begin position="161"/>
        <end position="327"/>
    </location>
</feature>
<dbReference type="Proteomes" id="UP000670776">
    <property type="component" value="Unassembled WGS sequence"/>
</dbReference>
<evidence type="ECO:0000259" key="1">
    <source>
        <dbReference type="Pfam" id="PF00534"/>
    </source>
</evidence>
<protein>
    <submittedName>
        <fullName evidence="3">Glycosyltransferase family 4 protein</fullName>
    </submittedName>
</protein>
<name>A0ABS4BTI4_9FLAO</name>
<evidence type="ECO:0000313" key="4">
    <source>
        <dbReference type="Proteomes" id="UP000670776"/>
    </source>
</evidence>
<evidence type="ECO:0000259" key="2">
    <source>
        <dbReference type="Pfam" id="PF13439"/>
    </source>
</evidence>
<accession>A0ABS4BTI4</accession>
<dbReference type="InterPro" id="IPR001296">
    <property type="entry name" value="Glyco_trans_1"/>
</dbReference>
<sequence>MDSIENYKNSKKSHRILILSHKFFPFVGGIEVMSMFLANTLAEAKYSVKVITWTQENHEGVLPFEVIRNPSLARIINEFKWADLVIENNPVLRASWPLLFLKKPLVTVLHTWICRLDNELAWQDKLKLLWLKRANKVIAVSNALRIKSFKKADVIMNPYRAEDFKVLKDVEKSMDFVFLGRLVSDKGADMAIKALHELSRLGYKLNLTIIGDGEEKDNLLKLTSQFQLNEFVNFTGTLKGTELVRVLNQHRYILVPSVWEEPFGLVALEGMACGCIPIVSDGGGLPEAIGEAGVIFKRGDLNDMVENIVELLYSTVLQKKLKNAANNHLKNHHSNLIGEKYIESINNVLNNSY</sequence>
<feature type="domain" description="Glycosyltransferase subfamily 4-like N-terminal" evidence="2">
    <location>
        <begin position="27"/>
        <end position="145"/>
    </location>
</feature>
<proteinExistence type="predicted"/>
<dbReference type="SUPFAM" id="SSF53756">
    <property type="entry name" value="UDP-Glycosyltransferase/glycogen phosphorylase"/>
    <property type="match status" value="1"/>
</dbReference>
<dbReference type="CDD" id="cd03801">
    <property type="entry name" value="GT4_PimA-like"/>
    <property type="match status" value="1"/>
</dbReference>
<dbReference type="PANTHER" id="PTHR12526">
    <property type="entry name" value="GLYCOSYLTRANSFERASE"/>
    <property type="match status" value="1"/>
</dbReference>
<keyword evidence="4" id="KW-1185">Reference proteome</keyword>
<dbReference type="Pfam" id="PF00534">
    <property type="entry name" value="Glycos_transf_1"/>
    <property type="match status" value="1"/>
</dbReference>
<dbReference type="Pfam" id="PF13439">
    <property type="entry name" value="Glyco_transf_4"/>
    <property type="match status" value="1"/>
</dbReference>
<dbReference type="EMBL" id="JAGJCB010000005">
    <property type="protein sequence ID" value="MBP0903718.1"/>
    <property type="molecule type" value="Genomic_DNA"/>
</dbReference>
<dbReference type="RefSeq" id="WP_209654223.1">
    <property type="nucleotide sequence ID" value="NZ_JAGJCB010000005.1"/>
</dbReference>
<reference evidence="3 4" key="1">
    <citation type="submission" date="2021-04" db="EMBL/GenBank/DDBJ databases">
        <title>Mariniflexile gromovii gen. nov., sp. nov., a gliding bacterium isolated from the sea urchin Strongylocentrotus intermedius.</title>
        <authorList>
            <person name="Ko S."/>
            <person name="Le V."/>
            <person name="Ahn C.-Y."/>
            <person name="Oh H.-M."/>
        </authorList>
    </citation>
    <scope>NUCLEOTIDE SEQUENCE [LARGE SCALE GENOMIC DNA]</scope>
    <source>
        <strain evidence="3 4">KCTC 12570</strain>
    </source>
</reference>
<organism evidence="3 4">
    <name type="scientific">Mariniflexile gromovii</name>
    <dbReference type="NCBI Taxonomy" id="362523"/>
    <lineage>
        <taxon>Bacteria</taxon>
        <taxon>Pseudomonadati</taxon>
        <taxon>Bacteroidota</taxon>
        <taxon>Flavobacteriia</taxon>
        <taxon>Flavobacteriales</taxon>
        <taxon>Flavobacteriaceae</taxon>
        <taxon>Mariniflexile</taxon>
    </lineage>
</organism>
<evidence type="ECO:0000313" key="3">
    <source>
        <dbReference type="EMBL" id="MBP0903718.1"/>
    </source>
</evidence>
<dbReference type="Gene3D" id="3.40.50.2000">
    <property type="entry name" value="Glycogen Phosphorylase B"/>
    <property type="match status" value="2"/>
</dbReference>
<gene>
    <name evidence="3" type="ORF">J8H85_07745</name>
</gene>
<comment type="caution">
    <text evidence="3">The sequence shown here is derived from an EMBL/GenBank/DDBJ whole genome shotgun (WGS) entry which is preliminary data.</text>
</comment>
<dbReference type="InterPro" id="IPR028098">
    <property type="entry name" value="Glyco_trans_4-like_N"/>
</dbReference>